<dbReference type="GO" id="GO:0015628">
    <property type="term" value="P:protein secretion by the type II secretion system"/>
    <property type="evidence" value="ECO:0007669"/>
    <property type="project" value="InterPro"/>
</dbReference>
<keyword evidence="1" id="KW-0488">Methylation</keyword>
<dbReference type="EMBL" id="CP036282">
    <property type="protein sequence ID" value="QDL52895.1"/>
    <property type="molecule type" value="Genomic_DNA"/>
</dbReference>
<dbReference type="PRINTS" id="PR00813">
    <property type="entry name" value="BCTERIALGSPG"/>
</dbReference>
<gene>
    <name evidence="3" type="ORF">EXZ61_01175</name>
</gene>
<keyword evidence="2" id="KW-0472">Membrane</keyword>
<organism evidence="3 4">
    <name type="scientific">Rhodoferax aquaticus</name>
    <dbReference type="NCBI Taxonomy" id="2527691"/>
    <lineage>
        <taxon>Bacteria</taxon>
        <taxon>Pseudomonadati</taxon>
        <taxon>Pseudomonadota</taxon>
        <taxon>Betaproteobacteria</taxon>
        <taxon>Burkholderiales</taxon>
        <taxon>Comamonadaceae</taxon>
        <taxon>Rhodoferax</taxon>
    </lineage>
</organism>
<dbReference type="Pfam" id="PF07963">
    <property type="entry name" value="N_methyl"/>
    <property type="match status" value="1"/>
</dbReference>
<protein>
    <submittedName>
        <fullName evidence="3">Prepilin-type N-terminal cleavage/methylation domain-containing protein</fullName>
    </submittedName>
</protein>
<dbReference type="PANTHER" id="PTHR30093">
    <property type="entry name" value="GENERAL SECRETION PATHWAY PROTEIN G"/>
    <property type="match status" value="1"/>
</dbReference>
<name>A0A515EJP5_9BURK</name>
<dbReference type="PANTHER" id="PTHR30093:SF47">
    <property type="entry name" value="TYPE IV PILUS NON-CORE MINOR PILIN PILE"/>
    <property type="match status" value="1"/>
</dbReference>
<reference evidence="4" key="1">
    <citation type="submission" date="2019-02" db="EMBL/GenBank/DDBJ databases">
        <title>Complete genome sequence of Rhodoferax sp. Gr-4.</title>
        <authorList>
            <person name="Jin L."/>
        </authorList>
    </citation>
    <scope>NUCLEOTIDE SEQUENCE [LARGE SCALE GENOMIC DNA]</scope>
    <source>
        <strain evidence="4">Gr-4</strain>
    </source>
</reference>
<dbReference type="Pfam" id="PF16732">
    <property type="entry name" value="ComP_DUS"/>
    <property type="match status" value="1"/>
</dbReference>
<dbReference type="InterPro" id="IPR000983">
    <property type="entry name" value="Bac_GSPG_pilin"/>
</dbReference>
<sequence length="159" mass="16844">MYKRNCLGGGARIAPLRGSLGFTLIELMVTVAIIGILASIALPSYQQYVKRGRIADALATLGPMQAKLEQLFLDNRSYATACGTNALALKPPDTRYFVYTCPTLESTSYKVTATGQGPMIGFAYSLSLAGGVVSKSTDSVPAGWTKTGSCWVTKEDGSC</sequence>
<dbReference type="AlphaFoldDB" id="A0A515EJP5"/>
<keyword evidence="2" id="KW-0812">Transmembrane</keyword>
<dbReference type="InterPro" id="IPR012902">
    <property type="entry name" value="N_methyl_site"/>
</dbReference>
<dbReference type="InterPro" id="IPR045584">
    <property type="entry name" value="Pilin-like"/>
</dbReference>
<reference evidence="4" key="2">
    <citation type="journal article" date="2020" name="Int. J. Syst. Evol. Microbiol.">
        <title>Genomic insights into a novel species Rhodoferax aquaticus sp. nov., isolated from freshwater.</title>
        <authorList>
            <person name="Li T."/>
            <person name="Zhuo Y."/>
            <person name="Jin C.Z."/>
            <person name="Wu X."/>
            <person name="Ko S.R."/>
            <person name="Jin F.J."/>
            <person name="Ahn C.Y."/>
            <person name="Oh H.M."/>
            <person name="Lee H.G."/>
            <person name="Jin L."/>
        </authorList>
    </citation>
    <scope>NUCLEOTIDE SEQUENCE [LARGE SCALE GENOMIC DNA]</scope>
    <source>
        <strain evidence="4">Gr-4</strain>
    </source>
</reference>
<dbReference type="InterPro" id="IPR031982">
    <property type="entry name" value="PilE-like"/>
</dbReference>
<evidence type="ECO:0000313" key="4">
    <source>
        <dbReference type="Proteomes" id="UP000317365"/>
    </source>
</evidence>
<dbReference type="GO" id="GO:0043683">
    <property type="term" value="P:type IV pilus assembly"/>
    <property type="evidence" value="ECO:0007669"/>
    <property type="project" value="InterPro"/>
</dbReference>
<accession>A0A515EJP5</accession>
<keyword evidence="2" id="KW-1133">Transmembrane helix</keyword>
<evidence type="ECO:0000256" key="1">
    <source>
        <dbReference type="ARBA" id="ARBA00022481"/>
    </source>
</evidence>
<dbReference type="GO" id="GO:0015627">
    <property type="term" value="C:type II protein secretion system complex"/>
    <property type="evidence" value="ECO:0007669"/>
    <property type="project" value="InterPro"/>
</dbReference>
<dbReference type="Gene3D" id="3.30.700.10">
    <property type="entry name" value="Glycoprotein, Type 4 Pilin"/>
    <property type="match status" value="1"/>
</dbReference>
<keyword evidence="4" id="KW-1185">Reference proteome</keyword>
<proteinExistence type="predicted"/>
<evidence type="ECO:0000313" key="3">
    <source>
        <dbReference type="EMBL" id="QDL52895.1"/>
    </source>
</evidence>
<dbReference type="NCBIfam" id="TIGR02532">
    <property type="entry name" value="IV_pilin_GFxxxE"/>
    <property type="match status" value="1"/>
</dbReference>
<feature type="transmembrane region" description="Helical" evidence="2">
    <location>
        <begin position="20"/>
        <end position="42"/>
    </location>
</feature>
<dbReference type="Proteomes" id="UP000317365">
    <property type="component" value="Chromosome"/>
</dbReference>
<evidence type="ECO:0000256" key="2">
    <source>
        <dbReference type="SAM" id="Phobius"/>
    </source>
</evidence>
<dbReference type="SUPFAM" id="SSF54523">
    <property type="entry name" value="Pili subunits"/>
    <property type="match status" value="1"/>
</dbReference>
<dbReference type="KEGG" id="rhg:EXZ61_01175"/>